<protein>
    <submittedName>
        <fullName evidence="4">Cobalt-precorrin-6A reductase</fullName>
        <ecNumber evidence="4">1.3.1.106</ecNumber>
    </submittedName>
</protein>
<accession>A0ABU8T1X5</accession>
<dbReference type="RefSeq" id="WP_340286076.1">
    <property type="nucleotide sequence ID" value="NZ_JBBJUP010000002.1"/>
</dbReference>
<keyword evidence="5" id="KW-1185">Reference proteome</keyword>
<evidence type="ECO:0000313" key="5">
    <source>
        <dbReference type="Proteomes" id="UP001364211"/>
    </source>
</evidence>
<dbReference type="EC" id="1.3.1.106" evidence="4"/>
<dbReference type="Pfam" id="PF02571">
    <property type="entry name" value="CbiJ"/>
    <property type="match status" value="1"/>
</dbReference>
<name>A0ABU8T1X5_9PSEU</name>
<dbReference type="InterPro" id="IPR003723">
    <property type="entry name" value="Precorrin-6x_reduct"/>
</dbReference>
<comment type="pathway">
    <text evidence="1">Cofactor biosynthesis; adenosylcobalamin biosynthesis.</text>
</comment>
<dbReference type="PANTHER" id="PTHR36925:SF1">
    <property type="entry name" value="COBALT-PRECORRIN-6A REDUCTASE"/>
    <property type="match status" value="1"/>
</dbReference>
<dbReference type="NCBIfam" id="NF005968">
    <property type="entry name" value="PRK08057.1-2"/>
    <property type="match status" value="1"/>
</dbReference>
<proteinExistence type="predicted"/>
<gene>
    <name evidence="4" type="ORF">WJX68_03370</name>
</gene>
<dbReference type="GO" id="GO:0016491">
    <property type="term" value="F:oxidoreductase activity"/>
    <property type="evidence" value="ECO:0007669"/>
    <property type="project" value="UniProtKB-KW"/>
</dbReference>
<keyword evidence="2" id="KW-0169">Cobalamin biosynthesis</keyword>
<dbReference type="Proteomes" id="UP001364211">
    <property type="component" value="Unassembled WGS sequence"/>
</dbReference>
<evidence type="ECO:0000256" key="1">
    <source>
        <dbReference type="ARBA" id="ARBA00004953"/>
    </source>
</evidence>
<dbReference type="EMBL" id="JBBJUP010000002">
    <property type="protein sequence ID" value="MEJ8277962.1"/>
    <property type="molecule type" value="Genomic_DNA"/>
</dbReference>
<evidence type="ECO:0000313" key="4">
    <source>
        <dbReference type="EMBL" id="MEJ8277962.1"/>
    </source>
</evidence>
<sequence>MNAIRTVLVLGGTTEGRAAAAALAGAAGVRVVSSLAGAVRSPRLPDGEVRVGGFGGAAGLAAYLRAERVGGVLDATHPFAATMTAHAATACAEAGVPLVVLRRPGWTAGPGDRWHRAGSVAAAAALLAELLPPVHGRVLLTTGRGGLAHFAVVDAAFWIRAVDPPAPPLPARHTLLLDRGPFGLDAERALFGGIDPHVLVTKDSGGAATAPKLTAARERGVPVVVVDRPALPAGVAVESGVDAALARLLGT</sequence>
<evidence type="ECO:0000256" key="2">
    <source>
        <dbReference type="ARBA" id="ARBA00022573"/>
    </source>
</evidence>
<dbReference type="NCBIfam" id="TIGR00715">
    <property type="entry name" value="precor6x_red"/>
    <property type="match status" value="1"/>
</dbReference>
<organism evidence="4 5">
    <name type="scientific">Pseudonocardia spirodelae</name>
    <dbReference type="NCBI Taxonomy" id="3133431"/>
    <lineage>
        <taxon>Bacteria</taxon>
        <taxon>Bacillati</taxon>
        <taxon>Actinomycetota</taxon>
        <taxon>Actinomycetes</taxon>
        <taxon>Pseudonocardiales</taxon>
        <taxon>Pseudonocardiaceae</taxon>
        <taxon>Pseudonocardia</taxon>
    </lineage>
</organism>
<dbReference type="PROSITE" id="PS51014">
    <property type="entry name" value="COBK_CBIJ"/>
    <property type="match status" value="1"/>
</dbReference>
<comment type="caution">
    <text evidence="4">The sequence shown here is derived from an EMBL/GenBank/DDBJ whole genome shotgun (WGS) entry which is preliminary data.</text>
</comment>
<evidence type="ECO:0000256" key="3">
    <source>
        <dbReference type="ARBA" id="ARBA00023002"/>
    </source>
</evidence>
<reference evidence="4 5" key="1">
    <citation type="submission" date="2024-03" db="EMBL/GenBank/DDBJ databases">
        <title>Draft genome sequence of Pseudonocardia sp. DW16-2.</title>
        <authorList>
            <person name="Duangmal K."/>
        </authorList>
    </citation>
    <scope>NUCLEOTIDE SEQUENCE [LARGE SCALE GENOMIC DNA]</scope>
    <source>
        <strain evidence="4 5">DW16-2</strain>
    </source>
</reference>
<keyword evidence="3 4" id="KW-0560">Oxidoreductase</keyword>
<dbReference type="PANTHER" id="PTHR36925">
    <property type="entry name" value="COBALT-PRECORRIN-6A REDUCTASE"/>
    <property type="match status" value="1"/>
</dbReference>